<name>A0AAQ3QHR1_9LILI</name>
<organism evidence="2 3">
    <name type="scientific">Canna indica</name>
    <name type="common">Indian-shot</name>
    <dbReference type="NCBI Taxonomy" id="4628"/>
    <lineage>
        <taxon>Eukaryota</taxon>
        <taxon>Viridiplantae</taxon>
        <taxon>Streptophyta</taxon>
        <taxon>Embryophyta</taxon>
        <taxon>Tracheophyta</taxon>
        <taxon>Spermatophyta</taxon>
        <taxon>Magnoliopsida</taxon>
        <taxon>Liliopsida</taxon>
        <taxon>Zingiberales</taxon>
        <taxon>Cannaceae</taxon>
        <taxon>Canna</taxon>
    </lineage>
</organism>
<evidence type="ECO:0000313" key="2">
    <source>
        <dbReference type="EMBL" id="WOL09748.1"/>
    </source>
</evidence>
<feature type="domain" description="DUF1990" evidence="1">
    <location>
        <begin position="59"/>
        <end position="209"/>
    </location>
</feature>
<evidence type="ECO:0000259" key="1">
    <source>
        <dbReference type="Pfam" id="PF09348"/>
    </source>
</evidence>
<dbReference type="EMBL" id="CP136895">
    <property type="protein sequence ID" value="WOL09748.1"/>
    <property type="molecule type" value="Genomic_DNA"/>
</dbReference>
<dbReference type="Pfam" id="PF09348">
    <property type="entry name" value="DUF1990"/>
    <property type="match status" value="1"/>
</dbReference>
<proteinExistence type="predicted"/>
<evidence type="ECO:0000313" key="3">
    <source>
        <dbReference type="Proteomes" id="UP001327560"/>
    </source>
</evidence>
<sequence length="224" mass="24707">MVGVGAFLTWGKPTREQQKACIARCGDFNYDPKFLGASIFPPSGHGDDEVAVGEEKSLSNNGFFINRSRVLLGSGPCTFDLAKSALLSWKHVGLPWAFVDPETPVAKGERFCICAKQVIPWLVMPLQIAYVRDDVAGTSPVVKAYFGFGSGTLKGHLLAGEERFSVKWDKNDDVWYEVYSFSKPAQFLSVISYPFIKLSQKSFAKQSADAVKKHVANQLKCESK</sequence>
<dbReference type="PANTHER" id="PTHR34202:SF1">
    <property type="entry name" value="UPF0548 PROTEIN"/>
    <property type="match status" value="1"/>
</dbReference>
<reference evidence="2 3" key="1">
    <citation type="submission" date="2023-10" db="EMBL/GenBank/DDBJ databases">
        <title>Chromosome-scale genome assembly provides insights into flower coloration mechanisms of Canna indica.</title>
        <authorList>
            <person name="Li C."/>
        </authorList>
    </citation>
    <scope>NUCLEOTIDE SEQUENCE [LARGE SCALE GENOMIC DNA]</scope>
    <source>
        <tissue evidence="2">Flower</tissue>
    </source>
</reference>
<dbReference type="InterPro" id="IPR018960">
    <property type="entry name" value="DUF1990"/>
</dbReference>
<dbReference type="Proteomes" id="UP001327560">
    <property type="component" value="Chromosome 6"/>
</dbReference>
<dbReference type="PANTHER" id="PTHR34202">
    <property type="entry name" value="UPF0548 PROTEIN"/>
    <property type="match status" value="1"/>
</dbReference>
<accession>A0AAQ3QHR1</accession>
<keyword evidence="3" id="KW-1185">Reference proteome</keyword>
<gene>
    <name evidence="2" type="ORF">Cni_G18501</name>
</gene>
<protein>
    <recommendedName>
        <fullName evidence="1">DUF1990 domain-containing protein</fullName>
    </recommendedName>
</protein>
<dbReference type="AlphaFoldDB" id="A0AAQ3QHR1"/>